<feature type="transmembrane region" description="Helical" evidence="6">
    <location>
        <begin position="540"/>
        <end position="562"/>
    </location>
</feature>
<feature type="region of interest" description="Disordered" evidence="5">
    <location>
        <begin position="102"/>
        <end position="121"/>
    </location>
</feature>
<reference evidence="8" key="1">
    <citation type="journal article" date="2020" name="Stud. Mycol.">
        <title>101 Dothideomycetes genomes: a test case for predicting lifestyles and emergence of pathogens.</title>
        <authorList>
            <person name="Haridas S."/>
            <person name="Albert R."/>
            <person name="Binder M."/>
            <person name="Bloem J."/>
            <person name="Labutti K."/>
            <person name="Salamov A."/>
            <person name="Andreopoulos B."/>
            <person name="Baker S."/>
            <person name="Barry K."/>
            <person name="Bills G."/>
            <person name="Bluhm B."/>
            <person name="Cannon C."/>
            <person name="Castanera R."/>
            <person name="Culley D."/>
            <person name="Daum C."/>
            <person name="Ezra D."/>
            <person name="Gonzalez J."/>
            <person name="Henrissat B."/>
            <person name="Kuo A."/>
            <person name="Liang C."/>
            <person name="Lipzen A."/>
            <person name="Lutzoni F."/>
            <person name="Magnuson J."/>
            <person name="Mondo S."/>
            <person name="Nolan M."/>
            <person name="Ohm R."/>
            <person name="Pangilinan J."/>
            <person name="Park H.-J."/>
            <person name="Ramirez L."/>
            <person name="Alfaro M."/>
            <person name="Sun H."/>
            <person name="Tritt A."/>
            <person name="Yoshinaga Y."/>
            <person name="Zwiers L.-H."/>
            <person name="Turgeon B."/>
            <person name="Goodwin S."/>
            <person name="Spatafora J."/>
            <person name="Crous P."/>
            <person name="Grigoriev I."/>
        </authorList>
    </citation>
    <scope>NUCLEOTIDE SEQUENCE</scope>
    <source>
        <strain evidence="8">CBS 122368</strain>
    </source>
</reference>
<keyword evidence="9" id="KW-1185">Reference proteome</keyword>
<feature type="transmembrane region" description="Helical" evidence="6">
    <location>
        <begin position="368"/>
        <end position="387"/>
    </location>
</feature>
<evidence type="ECO:0000313" key="9">
    <source>
        <dbReference type="Proteomes" id="UP000800094"/>
    </source>
</evidence>
<feature type="transmembrane region" description="Helical" evidence="6">
    <location>
        <begin position="295"/>
        <end position="321"/>
    </location>
</feature>
<dbReference type="AlphaFoldDB" id="A0A6A6IGC5"/>
<dbReference type="GO" id="GO:0022857">
    <property type="term" value="F:transmembrane transporter activity"/>
    <property type="evidence" value="ECO:0007669"/>
    <property type="project" value="InterPro"/>
</dbReference>
<dbReference type="CDD" id="cd17323">
    <property type="entry name" value="MFS_Tpo1_MDR_like"/>
    <property type="match status" value="1"/>
</dbReference>
<dbReference type="OrthoDB" id="446368at2759"/>
<evidence type="ECO:0000256" key="6">
    <source>
        <dbReference type="SAM" id="Phobius"/>
    </source>
</evidence>
<feature type="transmembrane region" description="Helical" evidence="6">
    <location>
        <begin position="407"/>
        <end position="426"/>
    </location>
</feature>
<dbReference type="PANTHER" id="PTHR23502">
    <property type="entry name" value="MAJOR FACILITATOR SUPERFAMILY"/>
    <property type="match status" value="1"/>
</dbReference>
<feature type="transmembrane region" description="Helical" evidence="6">
    <location>
        <begin position="478"/>
        <end position="499"/>
    </location>
</feature>
<feature type="domain" description="Major facilitator superfamily (MFS) profile" evidence="7">
    <location>
        <begin position="137"/>
        <end position="575"/>
    </location>
</feature>
<dbReference type="Pfam" id="PF07690">
    <property type="entry name" value="MFS_1"/>
    <property type="match status" value="1"/>
</dbReference>
<dbReference type="PROSITE" id="PS50850">
    <property type="entry name" value="MFS"/>
    <property type="match status" value="1"/>
</dbReference>
<feature type="transmembrane region" description="Helical" evidence="6">
    <location>
        <begin position="202"/>
        <end position="220"/>
    </location>
</feature>
<feature type="transmembrane region" description="Helical" evidence="6">
    <location>
        <begin position="172"/>
        <end position="190"/>
    </location>
</feature>
<keyword evidence="3 6" id="KW-1133">Transmembrane helix</keyword>
<dbReference type="InterPro" id="IPR020846">
    <property type="entry name" value="MFS_dom"/>
</dbReference>
<name>A0A6A6IGC5_9PLEO</name>
<evidence type="ECO:0000256" key="4">
    <source>
        <dbReference type="ARBA" id="ARBA00023136"/>
    </source>
</evidence>
<organism evidence="8 9">
    <name type="scientific">Trematosphaeria pertusa</name>
    <dbReference type="NCBI Taxonomy" id="390896"/>
    <lineage>
        <taxon>Eukaryota</taxon>
        <taxon>Fungi</taxon>
        <taxon>Dikarya</taxon>
        <taxon>Ascomycota</taxon>
        <taxon>Pezizomycotina</taxon>
        <taxon>Dothideomycetes</taxon>
        <taxon>Pleosporomycetidae</taxon>
        <taxon>Pleosporales</taxon>
        <taxon>Massarineae</taxon>
        <taxon>Trematosphaeriaceae</taxon>
        <taxon>Trematosphaeria</taxon>
    </lineage>
</organism>
<feature type="region of interest" description="Disordered" evidence="5">
    <location>
        <begin position="1"/>
        <end position="91"/>
    </location>
</feature>
<dbReference type="InterPro" id="IPR011701">
    <property type="entry name" value="MFS"/>
</dbReference>
<proteinExistence type="predicted"/>
<evidence type="ECO:0000313" key="8">
    <source>
        <dbReference type="EMBL" id="KAF2248583.1"/>
    </source>
</evidence>
<keyword evidence="2 6" id="KW-0812">Transmembrane</keyword>
<sequence length="575" mass="63345">MDAPERYLEQATVPPGIPAPSSRSEQFDELSLDDDKSSIDSKHGEGLRSSGSRSTTATESNAPASRQQTPLGPSRSHFSHISQSRSRSHPNAEDAILDVEKQTPSQPAENDPNLIDWSGPNDPSNPQNFPLWRKWLITLLLGSVTFCITFASSVFSTATVVTAQKFGVSNEVMVLGTSLFVLGFAVGPIVWGPLSELYGRKYPMFVGFFVFAVFQIPVAVAQNLQTVMVCRFFGGVFGSAPLGIVGGQLTDFWGPLDRGVAMTIFAGATFLGPVFGPIIGGFIVQSHLGWRWTEYITAIMSFFFGAVSFVLIPETYAPVLLSRRAARIRFQTRNWAIHAKADEQQIDLTNITERYLLRPFVMLLREPILDLVSLYMALIYGILYLFFEAYPIAFQEQRGWSPGIGALPFLGITLGVILGGAIIVFTTKTRFARKLEKHGRVVPEERLIPMIIGGFLFPAGMFWFAWTSSPHISWVPQVLAGIPIGAGVLMIFLQGLNYIIDCYLMYANSAIAANTFLRSGFGAGFPLFATAMYHTLGVDWATSLLGFLTAALFPVPILFYFYGKRIRAMSRFAPT</sequence>
<evidence type="ECO:0000256" key="3">
    <source>
        <dbReference type="ARBA" id="ARBA00022989"/>
    </source>
</evidence>
<dbReference type="FunFam" id="1.20.1250.20:FF:000011">
    <property type="entry name" value="MFS multidrug transporter, putative"/>
    <property type="match status" value="1"/>
</dbReference>
<dbReference type="SUPFAM" id="SSF103473">
    <property type="entry name" value="MFS general substrate transporter"/>
    <property type="match status" value="1"/>
</dbReference>
<dbReference type="Proteomes" id="UP000800094">
    <property type="component" value="Unassembled WGS sequence"/>
</dbReference>
<dbReference type="GeneID" id="54577094"/>
<protein>
    <submittedName>
        <fullName evidence="8">MFS multidrug transporter</fullName>
    </submittedName>
</protein>
<gene>
    <name evidence="8" type="ORF">BU26DRAFT_427958</name>
</gene>
<dbReference type="Gene3D" id="1.20.1250.20">
    <property type="entry name" value="MFS general substrate transporter like domains"/>
    <property type="match status" value="1"/>
</dbReference>
<feature type="transmembrane region" description="Helical" evidence="6">
    <location>
        <begin position="226"/>
        <end position="247"/>
    </location>
</feature>
<dbReference type="RefSeq" id="XP_033683587.1">
    <property type="nucleotide sequence ID" value="XM_033823764.1"/>
</dbReference>
<feature type="compositionally biased region" description="Polar residues" evidence="5">
    <location>
        <begin position="49"/>
        <end position="71"/>
    </location>
</feature>
<dbReference type="EMBL" id="ML987196">
    <property type="protein sequence ID" value="KAF2248583.1"/>
    <property type="molecule type" value="Genomic_DNA"/>
</dbReference>
<evidence type="ECO:0000259" key="7">
    <source>
        <dbReference type="PROSITE" id="PS50850"/>
    </source>
</evidence>
<accession>A0A6A6IGC5</accession>
<dbReference type="GO" id="GO:0005886">
    <property type="term" value="C:plasma membrane"/>
    <property type="evidence" value="ECO:0007669"/>
    <property type="project" value="TreeGrafter"/>
</dbReference>
<evidence type="ECO:0000256" key="1">
    <source>
        <dbReference type="ARBA" id="ARBA00004141"/>
    </source>
</evidence>
<feature type="transmembrane region" description="Helical" evidence="6">
    <location>
        <begin position="447"/>
        <end position="466"/>
    </location>
</feature>
<feature type="transmembrane region" description="Helical" evidence="6">
    <location>
        <begin position="511"/>
        <end position="534"/>
    </location>
</feature>
<feature type="transmembrane region" description="Helical" evidence="6">
    <location>
        <begin position="259"/>
        <end position="283"/>
    </location>
</feature>
<dbReference type="PANTHER" id="PTHR23502:SF47">
    <property type="entry name" value="MAJOR FACILITATOR SUPERFAMILY (MFS) PROFILE DOMAIN-CONTAINING PROTEIN-RELATED"/>
    <property type="match status" value="1"/>
</dbReference>
<feature type="compositionally biased region" description="Basic and acidic residues" evidence="5">
    <location>
        <begin position="33"/>
        <end position="46"/>
    </location>
</feature>
<evidence type="ECO:0000256" key="2">
    <source>
        <dbReference type="ARBA" id="ARBA00022692"/>
    </source>
</evidence>
<feature type="transmembrane region" description="Helical" evidence="6">
    <location>
        <begin position="135"/>
        <end position="160"/>
    </location>
</feature>
<keyword evidence="4 6" id="KW-0472">Membrane</keyword>
<dbReference type="InterPro" id="IPR036259">
    <property type="entry name" value="MFS_trans_sf"/>
</dbReference>
<evidence type="ECO:0000256" key="5">
    <source>
        <dbReference type="SAM" id="MobiDB-lite"/>
    </source>
</evidence>
<comment type="subcellular location">
    <subcellularLocation>
        <location evidence="1">Membrane</location>
        <topology evidence="1">Multi-pass membrane protein</topology>
    </subcellularLocation>
</comment>